<evidence type="ECO:0000313" key="3">
    <source>
        <dbReference type="Proteomes" id="UP001162881"/>
    </source>
</evidence>
<keyword evidence="1" id="KW-0812">Transmembrane</keyword>
<accession>A0ABT0BEJ6</accession>
<evidence type="ECO:0000313" key="2">
    <source>
        <dbReference type="EMBL" id="MCJ2183209.1"/>
    </source>
</evidence>
<evidence type="ECO:0000256" key="1">
    <source>
        <dbReference type="SAM" id="Phobius"/>
    </source>
</evidence>
<proteinExistence type="predicted"/>
<feature type="transmembrane region" description="Helical" evidence="1">
    <location>
        <begin position="76"/>
        <end position="97"/>
    </location>
</feature>
<feature type="transmembrane region" description="Helical" evidence="1">
    <location>
        <begin position="109"/>
        <end position="129"/>
    </location>
</feature>
<dbReference type="Proteomes" id="UP001162881">
    <property type="component" value="Unassembled WGS sequence"/>
</dbReference>
<reference evidence="2" key="1">
    <citation type="submission" date="2022-03" db="EMBL/GenBank/DDBJ databases">
        <title>Identification of a novel bacterium isolated from mangrove sediments.</title>
        <authorList>
            <person name="Pan X."/>
        </authorList>
    </citation>
    <scope>NUCLEOTIDE SEQUENCE</scope>
    <source>
        <strain evidence="2">B1949</strain>
    </source>
</reference>
<dbReference type="InterPro" id="IPR013879">
    <property type="entry name" value="DUF1761"/>
</dbReference>
<dbReference type="Pfam" id="PF08570">
    <property type="entry name" value="DUF1761"/>
    <property type="match status" value="1"/>
</dbReference>
<organism evidence="2 3">
    <name type="scientific">Novosphingobium organovorum</name>
    <dbReference type="NCBI Taxonomy" id="2930092"/>
    <lineage>
        <taxon>Bacteria</taxon>
        <taxon>Pseudomonadati</taxon>
        <taxon>Pseudomonadota</taxon>
        <taxon>Alphaproteobacteria</taxon>
        <taxon>Sphingomonadales</taxon>
        <taxon>Sphingomonadaceae</taxon>
        <taxon>Novosphingobium</taxon>
    </lineage>
</organism>
<gene>
    <name evidence="2" type="ORF">MTR62_10965</name>
</gene>
<dbReference type="RefSeq" id="WP_244020751.1">
    <property type="nucleotide sequence ID" value="NZ_JALHLF010000037.1"/>
</dbReference>
<comment type="caution">
    <text evidence="2">The sequence shown here is derived from an EMBL/GenBank/DDBJ whole genome shotgun (WGS) entry which is preliminary data.</text>
</comment>
<feature type="transmembrane region" description="Helical" evidence="1">
    <location>
        <begin position="45"/>
        <end position="64"/>
    </location>
</feature>
<sequence>MGPVNWLAVGLATVLGVALGLVWNGMPFRDGRSIAPRPAKRVMNLLSVVFACFLAAAMFGHAFARIGAETLAVKPWLYFMQTGGIALAFVMPSLWLTHTRLRTESDRRALDCLFWLVTYLAMGTVFWLLG</sequence>
<dbReference type="EMBL" id="JALHLF010000037">
    <property type="protein sequence ID" value="MCJ2183209.1"/>
    <property type="molecule type" value="Genomic_DNA"/>
</dbReference>
<keyword evidence="1" id="KW-1133">Transmembrane helix</keyword>
<protein>
    <submittedName>
        <fullName evidence="2">DUF1761 domain-containing protein</fullName>
    </submittedName>
</protein>
<keyword evidence="1" id="KW-0472">Membrane</keyword>
<feature type="transmembrane region" description="Helical" evidence="1">
    <location>
        <begin position="6"/>
        <end position="24"/>
    </location>
</feature>
<name>A0ABT0BEJ6_9SPHN</name>
<keyword evidence="3" id="KW-1185">Reference proteome</keyword>